<dbReference type="AlphaFoldDB" id="A0A812J3L3"/>
<name>A0A812J3L3_SYMPI</name>
<feature type="non-terminal residue" evidence="1">
    <location>
        <position position="1"/>
    </location>
</feature>
<dbReference type="EMBL" id="CAJNIZ010001536">
    <property type="protein sequence ID" value="CAE7193325.1"/>
    <property type="molecule type" value="Genomic_DNA"/>
</dbReference>
<evidence type="ECO:0000313" key="2">
    <source>
        <dbReference type="Proteomes" id="UP000649617"/>
    </source>
</evidence>
<reference evidence="1" key="1">
    <citation type="submission" date="2021-02" db="EMBL/GenBank/DDBJ databases">
        <authorList>
            <person name="Dougan E. K."/>
            <person name="Rhodes N."/>
            <person name="Thang M."/>
            <person name="Chan C."/>
        </authorList>
    </citation>
    <scope>NUCLEOTIDE SEQUENCE</scope>
</reference>
<dbReference type="Proteomes" id="UP000649617">
    <property type="component" value="Unassembled WGS sequence"/>
</dbReference>
<gene>
    <name evidence="1" type="primary">trappc1-1</name>
    <name evidence="1" type="ORF">SPIL2461_LOCUS1568</name>
</gene>
<protein>
    <submittedName>
        <fullName evidence="1">Trappc1-1 protein</fullName>
    </submittedName>
</protein>
<comment type="caution">
    <text evidence="1">The sequence shown here is derived from an EMBL/GenBank/DDBJ whole genome shotgun (WGS) entry which is preliminary data.</text>
</comment>
<evidence type="ECO:0000313" key="1">
    <source>
        <dbReference type="EMBL" id="CAE7193325.1"/>
    </source>
</evidence>
<proteinExistence type="predicted"/>
<accession>A0A812J3L3</accession>
<sequence length="119" mass="13217">QLPRLTLSSLVPKALLAKWELEEDDNESVLPSESVKTMVENEDFVGCKAVHNCANRLRRSEREFAAERIHLAADLVSIPVVNPDDRLRDKKQASGKRTSAFTFAAVSIESGRVAGVRTR</sequence>
<organism evidence="1 2">
    <name type="scientific">Symbiodinium pilosum</name>
    <name type="common">Dinoflagellate</name>
    <dbReference type="NCBI Taxonomy" id="2952"/>
    <lineage>
        <taxon>Eukaryota</taxon>
        <taxon>Sar</taxon>
        <taxon>Alveolata</taxon>
        <taxon>Dinophyceae</taxon>
        <taxon>Suessiales</taxon>
        <taxon>Symbiodiniaceae</taxon>
        <taxon>Symbiodinium</taxon>
    </lineage>
</organism>
<keyword evidence="2" id="KW-1185">Reference proteome</keyword>
<dbReference type="OrthoDB" id="448960at2759"/>